<feature type="transmembrane region" description="Helical" evidence="1">
    <location>
        <begin position="221"/>
        <end position="242"/>
    </location>
</feature>
<accession>A0A841R8F5</accession>
<organism evidence="2 3">
    <name type="scientific">Spirochaeta isovalerica</name>
    <dbReference type="NCBI Taxonomy" id="150"/>
    <lineage>
        <taxon>Bacteria</taxon>
        <taxon>Pseudomonadati</taxon>
        <taxon>Spirochaetota</taxon>
        <taxon>Spirochaetia</taxon>
        <taxon>Spirochaetales</taxon>
        <taxon>Spirochaetaceae</taxon>
        <taxon>Spirochaeta</taxon>
    </lineage>
</organism>
<keyword evidence="1" id="KW-0812">Transmembrane</keyword>
<dbReference type="RefSeq" id="WP_184744373.1">
    <property type="nucleotide sequence ID" value="NZ_JACHGJ010000001.1"/>
</dbReference>
<feature type="transmembrane region" description="Helical" evidence="1">
    <location>
        <begin position="125"/>
        <end position="146"/>
    </location>
</feature>
<comment type="caution">
    <text evidence="2">The sequence shown here is derived from an EMBL/GenBank/DDBJ whole genome shotgun (WGS) entry which is preliminary data.</text>
</comment>
<dbReference type="AlphaFoldDB" id="A0A841R8F5"/>
<dbReference type="EMBL" id="JACHGJ010000001">
    <property type="protein sequence ID" value="MBB6479310.1"/>
    <property type="molecule type" value="Genomic_DNA"/>
</dbReference>
<feature type="transmembrane region" description="Helical" evidence="1">
    <location>
        <begin position="178"/>
        <end position="201"/>
    </location>
</feature>
<name>A0A841R8F5_9SPIO</name>
<evidence type="ECO:0000313" key="3">
    <source>
        <dbReference type="Proteomes" id="UP000587760"/>
    </source>
</evidence>
<proteinExistence type="predicted"/>
<keyword evidence="1" id="KW-1133">Transmembrane helix</keyword>
<gene>
    <name evidence="2" type="ORF">HNR50_000943</name>
</gene>
<sequence length="320" mass="35909">MKIIEQYIYAIGQKLPLKGRKDVKEELRSLLLDEIEAKFGSDPSEEEVKSAISDFGSPSKVARRYSGDRLVIATGFTDIYYLIFWIIIFAMAVAFTTIFFINLFTKDLAGIGILMEIGQLVLSTWNASLSGIGMMTIVFIIISRFLRESKVDLEEDWTPKDLKGIPLGEEAESKIESFFSIFFLLILLAIVNLFPGLLTFAENSFEQSGLILGNRIEIDRFTIYAIFMSLVWIGDLIYHVMILKTAMITKPLKFFSYAIDLSGIIIFLLMVSDKSLFQSNPAASMPSILGFKAIFLLILIISSAELIVKGVKELLKKAEG</sequence>
<protein>
    <submittedName>
        <fullName evidence="2">Uncharacterized protein</fullName>
    </submittedName>
</protein>
<evidence type="ECO:0000256" key="1">
    <source>
        <dbReference type="SAM" id="Phobius"/>
    </source>
</evidence>
<keyword evidence="3" id="KW-1185">Reference proteome</keyword>
<evidence type="ECO:0000313" key="2">
    <source>
        <dbReference type="EMBL" id="MBB6479310.1"/>
    </source>
</evidence>
<feature type="transmembrane region" description="Helical" evidence="1">
    <location>
        <begin position="79"/>
        <end position="105"/>
    </location>
</feature>
<keyword evidence="1" id="KW-0472">Membrane</keyword>
<reference evidence="2 3" key="1">
    <citation type="submission" date="2020-08" db="EMBL/GenBank/DDBJ databases">
        <title>Genomic Encyclopedia of Type Strains, Phase IV (KMG-IV): sequencing the most valuable type-strain genomes for metagenomic binning, comparative biology and taxonomic classification.</title>
        <authorList>
            <person name="Goeker M."/>
        </authorList>
    </citation>
    <scope>NUCLEOTIDE SEQUENCE [LARGE SCALE GENOMIC DNA]</scope>
    <source>
        <strain evidence="2 3">DSM 2461</strain>
    </source>
</reference>
<dbReference type="Proteomes" id="UP000587760">
    <property type="component" value="Unassembled WGS sequence"/>
</dbReference>
<feature type="transmembrane region" description="Helical" evidence="1">
    <location>
        <begin position="283"/>
        <end position="308"/>
    </location>
</feature>
<feature type="transmembrane region" description="Helical" evidence="1">
    <location>
        <begin position="254"/>
        <end position="271"/>
    </location>
</feature>